<dbReference type="PANTHER" id="PTHR16222">
    <property type="entry name" value="ADP-RIBOSYLGLYCOHYDROLASE"/>
    <property type="match status" value="1"/>
</dbReference>
<dbReference type="InterPro" id="IPR050792">
    <property type="entry name" value="ADP-ribosylglycohydrolase"/>
</dbReference>
<dbReference type="EMBL" id="AFNH02001200">
    <property type="protein sequence ID" value="EZG43727.1"/>
    <property type="molecule type" value="Genomic_DNA"/>
</dbReference>
<dbReference type="Gene3D" id="1.10.4080.10">
    <property type="entry name" value="ADP-ribosylation/Crystallin J1"/>
    <property type="match status" value="1"/>
</dbReference>
<dbReference type="OMA" id="VEFCARG"/>
<evidence type="ECO:0000256" key="1">
    <source>
        <dbReference type="PIRSR" id="PIRSR605502-1"/>
    </source>
</evidence>
<dbReference type="InterPro" id="IPR005502">
    <property type="entry name" value="Ribosyl_crysJ1"/>
</dbReference>
<evidence type="ECO:0000313" key="3">
    <source>
        <dbReference type="EMBL" id="EZG43727.1"/>
    </source>
</evidence>
<dbReference type="PANTHER" id="PTHR16222:SF12">
    <property type="entry name" value="ADP-RIBOSYLGLYCOHYDROLASE-RELATED"/>
    <property type="match status" value="1"/>
</dbReference>
<keyword evidence="1" id="KW-0460">Magnesium</keyword>
<evidence type="ECO:0000313" key="4">
    <source>
        <dbReference type="Proteomes" id="UP000019763"/>
    </source>
</evidence>
<protein>
    <submittedName>
        <fullName evidence="3">ADP-ribosylglycohydrolase</fullName>
    </submittedName>
</protein>
<dbReference type="SUPFAM" id="SSF101478">
    <property type="entry name" value="ADP-ribosylglycohydrolase"/>
    <property type="match status" value="2"/>
</dbReference>
<proteinExistence type="predicted"/>
<feature type="binding site" evidence="1">
    <location>
        <position position="149"/>
    </location>
    <ligand>
        <name>Mg(2+)</name>
        <dbReference type="ChEBI" id="CHEBI:18420"/>
        <label>1</label>
    </ligand>
</feature>
<dbReference type="eggNOG" id="ENOG502RZ0J">
    <property type="taxonomic scope" value="Eukaryota"/>
</dbReference>
<feature type="binding site" evidence="1">
    <location>
        <position position="396"/>
    </location>
    <ligand>
        <name>Mg(2+)</name>
        <dbReference type="ChEBI" id="CHEBI:18420"/>
        <label>1</label>
    </ligand>
</feature>
<dbReference type="GeneID" id="22915575"/>
<feature type="binding site" evidence="1">
    <location>
        <position position="147"/>
    </location>
    <ligand>
        <name>Mg(2+)</name>
        <dbReference type="ChEBI" id="CHEBI:18420"/>
        <label>1</label>
    </ligand>
</feature>
<dbReference type="Pfam" id="PF03747">
    <property type="entry name" value="ADP_ribosyl_GH"/>
    <property type="match status" value="2"/>
</dbReference>
<gene>
    <name evidence="3" type="ORF">GNI_160940</name>
</gene>
<dbReference type="GO" id="GO:0016787">
    <property type="term" value="F:hydrolase activity"/>
    <property type="evidence" value="ECO:0007669"/>
    <property type="project" value="UniProtKB-KW"/>
</dbReference>
<comment type="caution">
    <text evidence="3">The sequence shown here is derived from an EMBL/GenBank/DDBJ whole genome shotgun (WGS) entry which is preliminary data.</text>
</comment>
<name>A0A023AYI0_GRENI</name>
<dbReference type="Proteomes" id="UP000019763">
    <property type="component" value="Unassembled WGS sequence"/>
</dbReference>
<comment type="cofactor">
    <cofactor evidence="1">
        <name>Mg(2+)</name>
        <dbReference type="ChEBI" id="CHEBI:18420"/>
    </cofactor>
    <text evidence="1">Binds 2 magnesium ions per subunit.</text>
</comment>
<dbReference type="InterPro" id="IPR036705">
    <property type="entry name" value="Ribosyl_crysJ1_sf"/>
</dbReference>
<feature type="binding site" evidence="1">
    <location>
        <position position="398"/>
    </location>
    <ligand>
        <name>Mg(2+)</name>
        <dbReference type="ChEBI" id="CHEBI:18420"/>
        <label>1</label>
    </ligand>
</feature>
<reference evidence="3" key="1">
    <citation type="submission" date="2013-12" db="EMBL/GenBank/DDBJ databases">
        <authorList>
            <person name="Omoto C.K."/>
            <person name="Sibley D."/>
            <person name="Venepally P."/>
            <person name="Hadjithomas M."/>
            <person name="Karamycheva S."/>
            <person name="Brunk B."/>
            <person name="Roos D."/>
            <person name="Caler E."/>
            <person name="Lorenzi H."/>
        </authorList>
    </citation>
    <scope>NUCLEOTIDE SEQUENCE</scope>
</reference>
<feature type="region of interest" description="Disordered" evidence="2">
    <location>
        <begin position="25"/>
        <end position="54"/>
    </location>
</feature>
<sequence>MALGRDSLGGPPVWLQDYLKLRRRQAQNQVPRHPTDPTQTQLQLTKTGGSETGVTKPGVEANLALLEAAAPAGLRTVLEGPGQNQPGLPGRLDRGRYGQWMARYVGCFLGLAVGDALGAPNEFRSQPVTITGMNGRGRNQTRRGEWTDDTSMALCLAHSLLKTHGLDPRDVLEHFLDWFQLGHFTTAGRAWGVGRTVRAALQRFAVTLNPYDCGPDAPSAAGNGSIMRLAPVSLFFAQPRGWLYRDRDTTDSLTTDSLTTDSLTTDSLTTDSHSALVAELDRVVVAAAASSKTTHRAREAVDGARYLAALLWGCLRGCPKEQLLSIFPSEFFWSRPGNNLAPRILAVARGSFRDKAVHELQTSGYVVHTLEAALWAFAHSDSFAEGALLAVNLGGDSDTIGAVYGQIAGAHYGEPSIPYEWVHALQFHTEFYLYAQDLLHAALEDENQRKEPTGRAEPTGKIEPKEKADPAGETGPAGRAEPAGKKPRKPNPQPTAA</sequence>
<feature type="binding site" evidence="1">
    <location>
        <position position="148"/>
    </location>
    <ligand>
        <name>Mg(2+)</name>
        <dbReference type="ChEBI" id="CHEBI:18420"/>
        <label>1</label>
    </ligand>
</feature>
<dbReference type="OrthoDB" id="2021138at2759"/>
<feature type="region of interest" description="Disordered" evidence="2">
    <location>
        <begin position="445"/>
        <end position="497"/>
    </location>
</feature>
<dbReference type="AlphaFoldDB" id="A0A023AYI0"/>
<keyword evidence="1" id="KW-0479">Metal-binding</keyword>
<dbReference type="VEuPathDB" id="CryptoDB:GNI_160940"/>
<feature type="binding site" evidence="1">
    <location>
        <position position="399"/>
    </location>
    <ligand>
        <name>Mg(2+)</name>
        <dbReference type="ChEBI" id="CHEBI:18420"/>
        <label>1</label>
    </ligand>
</feature>
<dbReference type="GO" id="GO:0046872">
    <property type="term" value="F:metal ion binding"/>
    <property type="evidence" value="ECO:0007669"/>
    <property type="project" value="UniProtKB-KW"/>
</dbReference>
<feature type="compositionally biased region" description="Basic and acidic residues" evidence="2">
    <location>
        <begin position="445"/>
        <end position="470"/>
    </location>
</feature>
<dbReference type="RefSeq" id="XP_011133036.1">
    <property type="nucleotide sequence ID" value="XM_011134734.1"/>
</dbReference>
<accession>A0A023AYI0</accession>
<keyword evidence="4" id="KW-1185">Reference proteome</keyword>
<organism evidence="3 4">
    <name type="scientific">Gregarina niphandrodes</name>
    <name type="common">Septate eugregarine</name>
    <dbReference type="NCBI Taxonomy" id="110365"/>
    <lineage>
        <taxon>Eukaryota</taxon>
        <taxon>Sar</taxon>
        <taxon>Alveolata</taxon>
        <taxon>Apicomplexa</taxon>
        <taxon>Conoidasida</taxon>
        <taxon>Gregarinasina</taxon>
        <taxon>Eugregarinorida</taxon>
        <taxon>Gregarinidae</taxon>
        <taxon>Gregarina</taxon>
    </lineage>
</organism>
<evidence type="ECO:0000256" key="2">
    <source>
        <dbReference type="SAM" id="MobiDB-lite"/>
    </source>
</evidence>